<evidence type="ECO:0000313" key="6">
    <source>
        <dbReference type="EMBL" id="KAH7955452.1"/>
    </source>
</evidence>
<dbReference type="PANTHER" id="PTHR12988:SF6">
    <property type="entry name" value="SPHINGOMYELIN PHOSPHODIESTERASE 4"/>
    <property type="match status" value="1"/>
</dbReference>
<comment type="subcellular location">
    <subcellularLocation>
        <location evidence="1">Membrane</location>
        <topology evidence="1">Single-pass membrane protein</topology>
    </subcellularLocation>
</comment>
<feature type="signal peptide" evidence="5">
    <location>
        <begin position="1"/>
        <end position="18"/>
    </location>
</feature>
<gene>
    <name evidence="6" type="ORF">HPB52_000902</name>
</gene>
<dbReference type="PANTHER" id="PTHR12988">
    <property type="entry name" value="SPHINGOMYELIN PHOSPHODIESTERASE 4"/>
    <property type="match status" value="1"/>
</dbReference>
<proteinExistence type="predicted"/>
<dbReference type="EMBL" id="JABSTV010001250">
    <property type="protein sequence ID" value="KAH7955452.1"/>
    <property type="molecule type" value="Genomic_DNA"/>
</dbReference>
<evidence type="ECO:0000256" key="3">
    <source>
        <dbReference type="ARBA" id="ARBA00022989"/>
    </source>
</evidence>
<dbReference type="AlphaFoldDB" id="A0A9D4PTN8"/>
<keyword evidence="4" id="KW-0472">Membrane</keyword>
<name>A0A9D4PTN8_RHISA</name>
<dbReference type="GO" id="GO:0046475">
    <property type="term" value="P:glycerophospholipid catabolic process"/>
    <property type="evidence" value="ECO:0007669"/>
    <property type="project" value="TreeGrafter"/>
</dbReference>
<evidence type="ECO:0008006" key="8">
    <source>
        <dbReference type="Google" id="ProtNLM"/>
    </source>
</evidence>
<accession>A0A9D4PTN8</accession>
<keyword evidence="7" id="KW-1185">Reference proteome</keyword>
<evidence type="ECO:0000256" key="5">
    <source>
        <dbReference type="SAM" id="SignalP"/>
    </source>
</evidence>
<feature type="chain" id="PRO_5038586476" description="Secreted protein" evidence="5">
    <location>
        <begin position="19"/>
        <end position="126"/>
    </location>
</feature>
<reference evidence="6" key="2">
    <citation type="submission" date="2021-09" db="EMBL/GenBank/DDBJ databases">
        <authorList>
            <person name="Jia N."/>
            <person name="Wang J."/>
            <person name="Shi W."/>
            <person name="Du L."/>
            <person name="Sun Y."/>
            <person name="Zhan W."/>
            <person name="Jiang J."/>
            <person name="Wang Q."/>
            <person name="Zhang B."/>
            <person name="Ji P."/>
            <person name="Sakyi L.B."/>
            <person name="Cui X."/>
            <person name="Yuan T."/>
            <person name="Jiang B."/>
            <person name="Yang W."/>
            <person name="Lam T.T.-Y."/>
            <person name="Chang Q."/>
            <person name="Ding S."/>
            <person name="Wang X."/>
            <person name="Zhu J."/>
            <person name="Ruan X."/>
            <person name="Zhao L."/>
            <person name="Wei J."/>
            <person name="Que T."/>
            <person name="Du C."/>
            <person name="Cheng J."/>
            <person name="Dai P."/>
            <person name="Han X."/>
            <person name="Huang E."/>
            <person name="Gao Y."/>
            <person name="Liu J."/>
            <person name="Shao H."/>
            <person name="Ye R."/>
            <person name="Li L."/>
            <person name="Wei W."/>
            <person name="Wang X."/>
            <person name="Wang C."/>
            <person name="Huo Q."/>
            <person name="Li W."/>
            <person name="Guo W."/>
            <person name="Chen H."/>
            <person name="Chen S."/>
            <person name="Zhou L."/>
            <person name="Zhou L."/>
            <person name="Ni X."/>
            <person name="Tian J."/>
            <person name="Zhou Y."/>
            <person name="Sheng Y."/>
            <person name="Liu T."/>
            <person name="Pan Y."/>
            <person name="Xia L."/>
            <person name="Li J."/>
            <person name="Zhao F."/>
            <person name="Cao W."/>
        </authorList>
    </citation>
    <scope>NUCLEOTIDE SEQUENCE</scope>
    <source>
        <strain evidence="6">Rsan-2018</strain>
        <tissue evidence="6">Larvae</tissue>
    </source>
</reference>
<dbReference type="Proteomes" id="UP000821837">
    <property type="component" value="Unassembled WGS sequence"/>
</dbReference>
<dbReference type="GO" id="GO:0016020">
    <property type="term" value="C:membrane"/>
    <property type="evidence" value="ECO:0007669"/>
    <property type="project" value="UniProtKB-SubCell"/>
</dbReference>
<dbReference type="GO" id="GO:0046513">
    <property type="term" value="P:ceramide biosynthetic process"/>
    <property type="evidence" value="ECO:0007669"/>
    <property type="project" value="TreeGrafter"/>
</dbReference>
<keyword evidence="3" id="KW-1133">Transmembrane helix</keyword>
<keyword evidence="2" id="KW-0812">Transmembrane</keyword>
<evidence type="ECO:0000313" key="7">
    <source>
        <dbReference type="Proteomes" id="UP000821837"/>
    </source>
</evidence>
<protein>
    <recommendedName>
        <fullName evidence="8">Secreted protein</fullName>
    </recommendedName>
</protein>
<dbReference type="GO" id="GO:0050290">
    <property type="term" value="F:sphingomyelin phosphodiesterase D activity"/>
    <property type="evidence" value="ECO:0007669"/>
    <property type="project" value="InterPro"/>
</dbReference>
<evidence type="ECO:0000256" key="2">
    <source>
        <dbReference type="ARBA" id="ARBA00022692"/>
    </source>
</evidence>
<evidence type="ECO:0000256" key="1">
    <source>
        <dbReference type="ARBA" id="ARBA00004167"/>
    </source>
</evidence>
<organism evidence="6 7">
    <name type="scientific">Rhipicephalus sanguineus</name>
    <name type="common">Brown dog tick</name>
    <name type="synonym">Ixodes sanguineus</name>
    <dbReference type="NCBI Taxonomy" id="34632"/>
    <lineage>
        <taxon>Eukaryota</taxon>
        <taxon>Metazoa</taxon>
        <taxon>Ecdysozoa</taxon>
        <taxon>Arthropoda</taxon>
        <taxon>Chelicerata</taxon>
        <taxon>Arachnida</taxon>
        <taxon>Acari</taxon>
        <taxon>Parasitiformes</taxon>
        <taxon>Ixodida</taxon>
        <taxon>Ixodoidea</taxon>
        <taxon>Ixodidae</taxon>
        <taxon>Rhipicephalinae</taxon>
        <taxon>Rhipicephalus</taxon>
        <taxon>Rhipicephalus</taxon>
    </lineage>
</organism>
<comment type="caution">
    <text evidence="6">The sequence shown here is derived from an EMBL/GenBank/DDBJ whole genome shotgun (WGS) entry which is preliminary data.</text>
</comment>
<keyword evidence="5" id="KW-0732">Signal</keyword>
<dbReference type="GO" id="GO:0006685">
    <property type="term" value="P:sphingomyelin catabolic process"/>
    <property type="evidence" value="ECO:0007669"/>
    <property type="project" value="TreeGrafter"/>
</dbReference>
<sequence>MWSLLWLVALTLACLKDAFELYMFHFAYYIVNPSQPGTQHQLQQPVVLDTIVGEGQKASGTILECLYLALLQDYLHYYLPHDRDYAPELPGYHPHHQVPSFGGSMPPRQVQTIHLAACACITLRML</sequence>
<dbReference type="InterPro" id="IPR024129">
    <property type="entry name" value="Sphingomy_SMPD4"/>
</dbReference>
<reference evidence="6" key="1">
    <citation type="journal article" date="2020" name="Cell">
        <title>Large-Scale Comparative Analyses of Tick Genomes Elucidate Their Genetic Diversity and Vector Capacities.</title>
        <authorList>
            <consortium name="Tick Genome and Microbiome Consortium (TIGMIC)"/>
            <person name="Jia N."/>
            <person name="Wang J."/>
            <person name="Shi W."/>
            <person name="Du L."/>
            <person name="Sun Y."/>
            <person name="Zhan W."/>
            <person name="Jiang J.F."/>
            <person name="Wang Q."/>
            <person name="Zhang B."/>
            <person name="Ji P."/>
            <person name="Bell-Sakyi L."/>
            <person name="Cui X.M."/>
            <person name="Yuan T.T."/>
            <person name="Jiang B.G."/>
            <person name="Yang W.F."/>
            <person name="Lam T.T."/>
            <person name="Chang Q.C."/>
            <person name="Ding S.J."/>
            <person name="Wang X.J."/>
            <person name="Zhu J.G."/>
            <person name="Ruan X.D."/>
            <person name="Zhao L."/>
            <person name="Wei J.T."/>
            <person name="Ye R.Z."/>
            <person name="Que T.C."/>
            <person name="Du C.H."/>
            <person name="Zhou Y.H."/>
            <person name="Cheng J.X."/>
            <person name="Dai P.F."/>
            <person name="Guo W.B."/>
            <person name="Han X.H."/>
            <person name="Huang E.J."/>
            <person name="Li L.F."/>
            <person name="Wei W."/>
            <person name="Gao Y.C."/>
            <person name="Liu J.Z."/>
            <person name="Shao H.Z."/>
            <person name="Wang X."/>
            <person name="Wang C.C."/>
            <person name="Yang T.C."/>
            <person name="Huo Q.B."/>
            <person name="Li W."/>
            <person name="Chen H.Y."/>
            <person name="Chen S.E."/>
            <person name="Zhou L.G."/>
            <person name="Ni X.B."/>
            <person name="Tian J.H."/>
            <person name="Sheng Y."/>
            <person name="Liu T."/>
            <person name="Pan Y.S."/>
            <person name="Xia L.Y."/>
            <person name="Li J."/>
            <person name="Zhao F."/>
            <person name="Cao W.C."/>
        </authorList>
    </citation>
    <scope>NUCLEOTIDE SEQUENCE</scope>
    <source>
        <strain evidence="6">Rsan-2018</strain>
    </source>
</reference>
<evidence type="ECO:0000256" key="4">
    <source>
        <dbReference type="ARBA" id="ARBA00023136"/>
    </source>
</evidence>
<dbReference type="VEuPathDB" id="VectorBase:RSAN_026607"/>